<name>B2IG30_BEII9</name>
<dbReference type="PANTHER" id="PTHR30069:SF29">
    <property type="entry name" value="HEMOGLOBIN AND HEMOGLOBIN-HAPTOGLOBIN-BINDING PROTEIN 1-RELATED"/>
    <property type="match status" value="1"/>
</dbReference>
<evidence type="ECO:0000259" key="12">
    <source>
        <dbReference type="Pfam" id="PF07715"/>
    </source>
</evidence>
<dbReference type="PANTHER" id="PTHR30069">
    <property type="entry name" value="TONB-DEPENDENT OUTER MEMBRANE RECEPTOR"/>
    <property type="match status" value="1"/>
</dbReference>
<dbReference type="Pfam" id="PF07715">
    <property type="entry name" value="Plug"/>
    <property type="match status" value="1"/>
</dbReference>
<dbReference type="Gene3D" id="2.170.130.10">
    <property type="entry name" value="TonB-dependent receptor, plug domain"/>
    <property type="match status" value="1"/>
</dbReference>
<keyword evidence="3" id="KW-1134">Transmembrane beta strand</keyword>
<keyword evidence="14" id="KW-1185">Reference proteome</keyword>
<dbReference type="Pfam" id="PF00593">
    <property type="entry name" value="TonB_dep_Rec_b-barrel"/>
    <property type="match status" value="1"/>
</dbReference>
<evidence type="ECO:0000313" key="14">
    <source>
        <dbReference type="Proteomes" id="UP000001695"/>
    </source>
</evidence>
<gene>
    <name evidence="13" type="ordered locus">Bind_2147</name>
</gene>
<dbReference type="HOGENOM" id="CLU_012813_0_0_5"/>
<dbReference type="InterPro" id="IPR039426">
    <property type="entry name" value="TonB-dep_rcpt-like"/>
</dbReference>
<accession>B2IG30</accession>
<evidence type="ECO:0000313" key="13">
    <source>
        <dbReference type="EMBL" id="ACB95767.1"/>
    </source>
</evidence>
<dbReference type="Proteomes" id="UP000001695">
    <property type="component" value="Chromosome"/>
</dbReference>
<dbReference type="AlphaFoldDB" id="B2IG30"/>
<evidence type="ECO:0000256" key="3">
    <source>
        <dbReference type="ARBA" id="ARBA00022452"/>
    </source>
</evidence>
<evidence type="ECO:0000256" key="1">
    <source>
        <dbReference type="ARBA" id="ARBA00004571"/>
    </source>
</evidence>
<feature type="domain" description="TonB-dependent receptor plug" evidence="12">
    <location>
        <begin position="79"/>
        <end position="178"/>
    </location>
</feature>
<dbReference type="GO" id="GO:0015344">
    <property type="term" value="F:siderophore uptake transmembrane transporter activity"/>
    <property type="evidence" value="ECO:0007669"/>
    <property type="project" value="TreeGrafter"/>
</dbReference>
<dbReference type="InterPro" id="IPR000531">
    <property type="entry name" value="Beta-barrel_TonB"/>
</dbReference>
<keyword evidence="5" id="KW-0732">Signal</keyword>
<keyword evidence="7 10" id="KW-0472">Membrane</keyword>
<dbReference type="GO" id="GO:0044718">
    <property type="term" value="P:siderophore transmembrane transport"/>
    <property type="evidence" value="ECO:0007669"/>
    <property type="project" value="TreeGrafter"/>
</dbReference>
<dbReference type="GO" id="GO:0009279">
    <property type="term" value="C:cell outer membrane"/>
    <property type="evidence" value="ECO:0007669"/>
    <property type="project" value="UniProtKB-SubCell"/>
</dbReference>
<comment type="similarity">
    <text evidence="10">Belongs to the TonB-dependent receptor family.</text>
</comment>
<dbReference type="Gene3D" id="2.40.170.20">
    <property type="entry name" value="TonB-dependent receptor, beta-barrel domain"/>
    <property type="match status" value="1"/>
</dbReference>
<dbReference type="InterPro" id="IPR012910">
    <property type="entry name" value="Plug_dom"/>
</dbReference>
<evidence type="ECO:0000256" key="7">
    <source>
        <dbReference type="ARBA" id="ARBA00023136"/>
    </source>
</evidence>
<dbReference type="InterPro" id="IPR036942">
    <property type="entry name" value="Beta-barrel_TonB_sf"/>
</dbReference>
<organism evidence="13 14">
    <name type="scientific">Beijerinckia indica subsp. indica (strain ATCC 9039 / DSM 1715 / NCIMB 8712)</name>
    <dbReference type="NCBI Taxonomy" id="395963"/>
    <lineage>
        <taxon>Bacteria</taxon>
        <taxon>Pseudomonadati</taxon>
        <taxon>Pseudomonadota</taxon>
        <taxon>Alphaproteobacteria</taxon>
        <taxon>Hyphomicrobiales</taxon>
        <taxon>Beijerinckiaceae</taxon>
        <taxon>Beijerinckia</taxon>
    </lineage>
</organism>
<keyword evidence="2" id="KW-0813">Transport</keyword>
<dbReference type="EMBL" id="CP001016">
    <property type="protein sequence ID" value="ACB95767.1"/>
    <property type="molecule type" value="Genomic_DNA"/>
</dbReference>
<sequence length="760" mass="82141">MSLNARHLLSRGFGITFLVPSLVPINAVMAQTVEIGAVDVNATQARSGGEMAVGRDAPPGSAAALAPSQSSLLANEPGSIVSEKIIQDVIKPGGDFNDVLKFTPGFYSSNPNGSGDAKGGWRGFSDGQYNVTYDGIPFGDANDPSHHSGAYFPSPFMGQVVLDRGPGPASQVGYAPFGGTLAMFARRFTDKPSAELQFSYGEYGTFTNAVTIQSGANDATGGTRFLAQFSHTSADGMLAYGRTMGDFGLLKIEQPIGDNVVLTGFATYGQEHYNNVGYITAQQLALYGKNYGSLNNNPATNNYWGYNTSSKQTDLEYVGIQADVAGFHLDDKVYTYSYTYPTLQNNGADLTQEGPATITSAKQYNGTKVPIIGVGKNDVTGYLKNNNYRAYGNIFNVSHDINEGLASGTVRAGVWVEHVDNQRFQQYIDYTSYKTYTALGNPDNASYKTWLSSHIDNVQPYFEYEWRPVENLTITPGYKYVSFTRDHNATINQTTLLPLNYQHTYTANLPFANIRYRFTPNLTAYGQVSQGFLAPTVSAYYVPDPSANSIAPQSTTNYQVGMVYRDETITAAFDAYLLKATNFPIAQGVVPNTVYVNGGTAVYKGLEAEMTYAFGNGLAVYVNGSLSSAQFVQGPNIGLAVPNAPRYTGAAGFIYDKDQFFGSFLFKAIGNSFGDNGQVLGSNANKIGAYNTTDLAVGYRTDALHQIGFGQNAEVRFGVNNIFDNRSIVAISGNPTTNLTGLTYGFQPNRFIYGAVTLRF</sequence>
<dbReference type="InterPro" id="IPR037066">
    <property type="entry name" value="Plug_dom_sf"/>
</dbReference>
<keyword evidence="6 10" id="KW-0798">TonB box</keyword>
<evidence type="ECO:0000256" key="10">
    <source>
        <dbReference type="RuleBase" id="RU003357"/>
    </source>
</evidence>
<dbReference type="SUPFAM" id="SSF56935">
    <property type="entry name" value="Porins"/>
    <property type="match status" value="1"/>
</dbReference>
<proteinExistence type="inferred from homology"/>
<evidence type="ECO:0000256" key="6">
    <source>
        <dbReference type="ARBA" id="ARBA00023077"/>
    </source>
</evidence>
<evidence type="ECO:0000256" key="4">
    <source>
        <dbReference type="ARBA" id="ARBA00022692"/>
    </source>
</evidence>
<evidence type="ECO:0000259" key="11">
    <source>
        <dbReference type="Pfam" id="PF00593"/>
    </source>
</evidence>
<evidence type="ECO:0000256" key="5">
    <source>
        <dbReference type="ARBA" id="ARBA00022729"/>
    </source>
</evidence>
<dbReference type="RefSeq" id="WP_012385123.1">
    <property type="nucleotide sequence ID" value="NC_010581.1"/>
</dbReference>
<feature type="domain" description="TonB-dependent receptor-like beta-barrel" evidence="11">
    <location>
        <begin position="267"/>
        <end position="722"/>
    </location>
</feature>
<dbReference type="STRING" id="395963.Bind_2147"/>
<protein>
    <submittedName>
        <fullName evidence="13">TonB-dependent receptor</fullName>
    </submittedName>
</protein>
<comment type="subcellular location">
    <subcellularLocation>
        <location evidence="1">Cell outer membrane</location>
        <topology evidence="1">Multi-pass membrane protein</topology>
    </subcellularLocation>
</comment>
<dbReference type="eggNOG" id="COG4772">
    <property type="taxonomic scope" value="Bacteria"/>
</dbReference>
<evidence type="ECO:0000256" key="2">
    <source>
        <dbReference type="ARBA" id="ARBA00022448"/>
    </source>
</evidence>
<keyword evidence="4" id="KW-0812">Transmembrane</keyword>
<dbReference type="KEGG" id="bid:Bind_2147"/>
<evidence type="ECO:0000256" key="8">
    <source>
        <dbReference type="ARBA" id="ARBA00023170"/>
    </source>
</evidence>
<dbReference type="OrthoDB" id="9760494at2"/>
<keyword evidence="9" id="KW-0998">Cell outer membrane</keyword>
<evidence type="ECO:0000256" key="9">
    <source>
        <dbReference type="ARBA" id="ARBA00023237"/>
    </source>
</evidence>
<reference evidence="14" key="1">
    <citation type="submission" date="2008-03" db="EMBL/GenBank/DDBJ databases">
        <title>Complete sequence of chromosome of Beijerinckia indica subsp. indica ATCC 9039.</title>
        <authorList>
            <consortium name="US DOE Joint Genome Institute"/>
            <person name="Copeland A."/>
            <person name="Lucas S."/>
            <person name="Lapidus A."/>
            <person name="Glavina del Rio T."/>
            <person name="Dalin E."/>
            <person name="Tice H."/>
            <person name="Bruce D."/>
            <person name="Goodwin L."/>
            <person name="Pitluck S."/>
            <person name="LaButti K."/>
            <person name="Schmutz J."/>
            <person name="Larimer F."/>
            <person name="Land M."/>
            <person name="Hauser L."/>
            <person name="Kyrpides N."/>
            <person name="Mikhailova N."/>
            <person name="Dunfield P.F."/>
            <person name="Dedysh S.N."/>
            <person name="Liesack W."/>
            <person name="Saw J.H."/>
            <person name="Alam M."/>
            <person name="Chen Y."/>
            <person name="Murrell J.C."/>
            <person name="Richardson P."/>
        </authorList>
    </citation>
    <scope>NUCLEOTIDE SEQUENCE [LARGE SCALE GENOMIC DNA]</scope>
    <source>
        <strain evidence="14">ATCC 9039 / DSM 1715 / NCIMB 8712</strain>
    </source>
</reference>
<keyword evidence="8 13" id="KW-0675">Receptor</keyword>
<reference evidence="13 14" key="2">
    <citation type="journal article" date="2010" name="J. Bacteriol.">
        <title>Complete genome sequence of Beijerinckia indica subsp. indica.</title>
        <authorList>
            <person name="Tamas I."/>
            <person name="Dedysh S.N."/>
            <person name="Liesack W."/>
            <person name="Stott M.B."/>
            <person name="Alam M."/>
            <person name="Murrell J.C."/>
            <person name="Dunfield P.F."/>
        </authorList>
    </citation>
    <scope>NUCLEOTIDE SEQUENCE [LARGE SCALE GENOMIC DNA]</scope>
    <source>
        <strain evidence="14">ATCC 9039 / DSM 1715 / NCIMB 8712</strain>
    </source>
</reference>